<dbReference type="InterPro" id="IPR000504">
    <property type="entry name" value="RRM_dom"/>
</dbReference>
<comment type="caution">
    <text evidence="4">The sequence shown here is derived from an EMBL/GenBank/DDBJ whole genome shotgun (WGS) entry which is preliminary data.</text>
</comment>
<feature type="domain" description="RRM" evidence="3">
    <location>
        <begin position="124"/>
        <end position="197"/>
    </location>
</feature>
<dbReference type="Gene3D" id="3.30.70.330">
    <property type="match status" value="1"/>
</dbReference>
<keyword evidence="1" id="KW-0694">RNA-binding</keyword>
<dbReference type="InterPro" id="IPR045107">
    <property type="entry name" value="SAC3/GANP/THP3"/>
</dbReference>
<dbReference type="GO" id="GO:0070390">
    <property type="term" value="C:transcription export complex 2"/>
    <property type="evidence" value="ECO:0007669"/>
    <property type="project" value="TreeGrafter"/>
</dbReference>
<sequence length="1475" mass="170319">MQNWIPNWTEQTWNQNGLGFQNNTFSRTTEPQHSLENTVPSSFGNPFLSHNPLSQPSLQTFGSVPVSKYQEGFSNLPYGASKTFEEQDQFIVHPKDPFASSWKDNRHATPWRPREYSQQHKRTTQLLLSRCSQEFCQRDVIKRYFETVVPGKVVQVQVKPERGSAIVSFLTEEDAEKALQSGAPQTEYRLRMRYFISKDTRRRDSPWNRDTYLSSDGFGNEEEASNSKMDTEELPAFETSLFPTADNSEQNTKWNSLGATKESLADTKTASDEEVVRKLKRESRFAQSVVSDDEVEVEHIDETGWRIAGEKQQLSSAHNLIGTCLEMCPAEERSRREAQRDLSIFEIDYTVPTVEGEPPKVDHSKAVKKYVRSAACQEAPRPNEIRPPHILEKTMEYLIENIVDRKDCSFAEVHNFVRDRTRSIRQDFTFQGVRNELTIEIIEKTVRFHILSEQRLCEEDPSVYSSRQNMEQLDKCLISLREMYRERRTKSLPPSPNEGEFQAYYILSHFDPHSVLAVCRELDAQVLKSRQVDFALKVYQAFRSTNYVGFFRLLRQASYLMASMMQQHFTFIRKSALFIMQKCYSRFPIIPLIELEELLAFEDTEDTLAFCESLGFVSDYLEDGTRVLRLDSRLNAEEWTKYHPRRSLKHIEPKSKGFSVKDIMMGKTEMLESFNNRNRQDSIHVEEPVSTKSVQRENAVPKDTLPQSTTKLSANAPEFIPSSLQPTNCILPSPNFALPFSAKDKKEESFAWNKNSNEENASSFGPSQNTMSFNQEVMEEVVLSNSVFESRIQTKNDNTTMTGLPNVEADKEPPVASPVTSVLDQNDEPISKIQYSFHGTASPKIAIGNLKRKIQFGPDENVRKEGECLTEGKKSRTVEEQSEHNVDNVEETEDSKETTDKTQSENELWILGRIRRGTELLEFLPRVRYLKWRYKAIMSKSNSDAESLKELSAVLKMAKEIEKKLLHYLEEVNTKDTGIEDKKLMDAVRSVRNLCEDLKVFISKVTNVKDERLRELEKMNSAARSFMRAPAEAVKNYDYKVDSRQTPKEPSHTHHVKTPRPKVDHMDAKELKHVVYLITSTSSKDQQQVISQGLKVLSFGETKDKENILPFIVPLTDGYCKVRIIESVFADHFYTLSKPFILTVGVSDAYTTNWNAWKKQLKSVISKYFTMAVTLLVFVNCNDFVSGETLDPDDLVNELSDLRRAGFVTSISVLLTDRKHLSKYSDNALSEMWETLVHDAERIFQVLRYTYMYPSISTGYYTTLELAMSCVRLSLEQLRHGSHSLETLFTENLSWMANKLLSISSACLPNNKYRENFDIIAKTFRKLSTSTSQIFDTLFHCELSNDELILFMMDHADQWWQNMERTMETWLGSVSNLSVPVRLNRLLEERDEPERPWWWRLDDSATTATKRKSRVDVSQNRLPLSETLSPKDSYEEFPNWFLVEKQRLSELEEKMRDSTIQDVPVLKALMDTKHN</sequence>
<feature type="compositionally biased region" description="Basic and acidic residues" evidence="2">
    <location>
        <begin position="864"/>
        <end position="887"/>
    </location>
</feature>
<feature type="compositionally biased region" description="Polar residues" evidence="2">
    <location>
        <begin position="241"/>
        <end position="258"/>
    </location>
</feature>
<feature type="region of interest" description="Disordered" evidence="2">
    <location>
        <begin position="864"/>
        <end position="903"/>
    </location>
</feature>
<dbReference type="PROSITE" id="PS50102">
    <property type="entry name" value="RRM"/>
    <property type="match status" value="1"/>
</dbReference>
<dbReference type="GO" id="GO:0005737">
    <property type="term" value="C:cytoplasm"/>
    <property type="evidence" value="ECO:0007669"/>
    <property type="project" value="TreeGrafter"/>
</dbReference>
<feature type="region of interest" description="Disordered" evidence="2">
    <location>
        <begin position="202"/>
        <end position="273"/>
    </location>
</feature>
<evidence type="ECO:0000313" key="5">
    <source>
        <dbReference type="Proteomes" id="UP001300502"/>
    </source>
</evidence>
<accession>A0AAV9IG90</accession>
<feature type="region of interest" description="Disordered" evidence="2">
    <location>
        <begin position="1043"/>
        <end position="1063"/>
    </location>
</feature>
<dbReference type="PANTHER" id="PTHR12436">
    <property type="entry name" value="80 KDA MCM3-ASSOCIATED PROTEIN"/>
    <property type="match status" value="1"/>
</dbReference>
<protein>
    <recommendedName>
        <fullName evidence="3">RRM domain-containing protein</fullName>
    </recommendedName>
</protein>
<dbReference type="Proteomes" id="UP001300502">
    <property type="component" value="Unassembled WGS sequence"/>
</dbReference>
<feature type="compositionally biased region" description="Basic and acidic residues" evidence="2">
    <location>
        <begin position="1043"/>
        <end position="1052"/>
    </location>
</feature>
<evidence type="ECO:0000256" key="1">
    <source>
        <dbReference type="PROSITE-ProRule" id="PRU00176"/>
    </source>
</evidence>
<feature type="compositionally biased region" description="Basic and acidic residues" evidence="2">
    <location>
        <begin position="678"/>
        <end position="689"/>
    </location>
</feature>
<dbReference type="InterPro" id="IPR005062">
    <property type="entry name" value="SAC3/GANP/THP3_conserved"/>
</dbReference>
<dbReference type="Pfam" id="PF03399">
    <property type="entry name" value="SAC3_GANP"/>
    <property type="match status" value="1"/>
</dbReference>
<evidence type="ECO:0000313" key="4">
    <source>
        <dbReference type="EMBL" id="KAK4526480.1"/>
    </source>
</evidence>
<evidence type="ECO:0000259" key="3">
    <source>
        <dbReference type="PROSITE" id="PS50102"/>
    </source>
</evidence>
<proteinExistence type="predicted"/>
<dbReference type="InterPro" id="IPR012677">
    <property type="entry name" value="Nucleotide-bd_a/b_plait_sf"/>
</dbReference>
<dbReference type="GO" id="GO:0006406">
    <property type="term" value="P:mRNA export from nucleus"/>
    <property type="evidence" value="ECO:0007669"/>
    <property type="project" value="TreeGrafter"/>
</dbReference>
<dbReference type="EMBL" id="JANCYU010000040">
    <property type="protein sequence ID" value="KAK4526480.1"/>
    <property type="molecule type" value="Genomic_DNA"/>
</dbReference>
<evidence type="ECO:0000256" key="2">
    <source>
        <dbReference type="SAM" id="MobiDB-lite"/>
    </source>
</evidence>
<feature type="compositionally biased region" description="Basic and acidic residues" evidence="2">
    <location>
        <begin position="263"/>
        <end position="273"/>
    </location>
</feature>
<reference evidence="4 5" key="1">
    <citation type="submission" date="2022-07" db="EMBL/GenBank/DDBJ databases">
        <title>Genome-wide signatures of adaptation to extreme environments.</title>
        <authorList>
            <person name="Cho C.H."/>
            <person name="Yoon H.S."/>
        </authorList>
    </citation>
    <scope>NUCLEOTIDE SEQUENCE [LARGE SCALE GENOMIC DNA]</scope>
    <source>
        <strain evidence="4 5">108.79 E11</strain>
    </source>
</reference>
<feature type="region of interest" description="Disordered" evidence="2">
    <location>
        <begin position="797"/>
        <end position="822"/>
    </location>
</feature>
<keyword evidence="5" id="KW-1185">Reference proteome</keyword>
<name>A0AAV9IG90_9RHOD</name>
<dbReference type="InterPro" id="IPR035979">
    <property type="entry name" value="RBD_domain_sf"/>
</dbReference>
<dbReference type="GO" id="GO:0003723">
    <property type="term" value="F:RNA binding"/>
    <property type="evidence" value="ECO:0007669"/>
    <property type="project" value="UniProtKB-UniRule"/>
</dbReference>
<gene>
    <name evidence="4" type="ORF">GAYE_SCF24G4396</name>
</gene>
<dbReference type="Gene3D" id="1.25.40.990">
    <property type="match status" value="1"/>
</dbReference>
<dbReference type="SUPFAM" id="SSF54928">
    <property type="entry name" value="RNA-binding domain, RBD"/>
    <property type="match status" value="1"/>
</dbReference>
<dbReference type="PANTHER" id="PTHR12436:SF3">
    <property type="entry name" value="GERMINAL-CENTER ASSOCIATED NUCLEAR PROTEIN"/>
    <property type="match status" value="1"/>
</dbReference>
<feature type="region of interest" description="Disordered" evidence="2">
    <location>
        <begin position="676"/>
        <end position="709"/>
    </location>
</feature>
<organism evidence="4 5">
    <name type="scientific">Galdieria yellowstonensis</name>
    <dbReference type="NCBI Taxonomy" id="3028027"/>
    <lineage>
        <taxon>Eukaryota</taxon>
        <taxon>Rhodophyta</taxon>
        <taxon>Bangiophyceae</taxon>
        <taxon>Galdieriales</taxon>
        <taxon>Galdieriaceae</taxon>
        <taxon>Galdieria</taxon>
    </lineage>
</organism>